<dbReference type="Pfam" id="PF12706">
    <property type="entry name" value="Lactamase_B_2"/>
    <property type="match status" value="1"/>
</dbReference>
<dbReference type="PROSITE" id="PS51257">
    <property type="entry name" value="PROKAR_LIPOPROTEIN"/>
    <property type="match status" value="1"/>
</dbReference>
<dbReference type="InterPro" id="IPR001279">
    <property type="entry name" value="Metallo-B-lactamas"/>
</dbReference>
<name>A0A0B3XRW8_9ALTE</name>
<dbReference type="PANTHER" id="PTHR15032:SF36">
    <property type="entry name" value="METALLO-BETA-LACTAMASE DOMAIN-CONTAINING PROTEIN"/>
    <property type="match status" value="1"/>
</dbReference>
<dbReference type="Proteomes" id="UP000031197">
    <property type="component" value="Unassembled WGS sequence"/>
</dbReference>
<dbReference type="InterPro" id="IPR024884">
    <property type="entry name" value="NAPE-PLD"/>
</dbReference>
<evidence type="ECO:0000313" key="4">
    <source>
        <dbReference type="Proteomes" id="UP000031197"/>
    </source>
</evidence>
<feature type="chain" id="PRO_5002100501" evidence="1">
    <location>
        <begin position="19"/>
        <end position="370"/>
    </location>
</feature>
<evidence type="ECO:0000256" key="1">
    <source>
        <dbReference type="SAM" id="SignalP"/>
    </source>
</evidence>
<keyword evidence="1" id="KW-0732">Signal</keyword>
<gene>
    <name evidence="3" type="ORF">RJ41_13635</name>
</gene>
<dbReference type="SUPFAM" id="SSF56281">
    <property type="entry name" value="Metallo-hydrolase/oxidoreductase"/>
    <property type="match status" value="1"/>
</dbReference>
<dbReference type="GO" id="GO:0008270">
    <property type="term" value="F:zinc ion binding"/>
    <property type="evidence" value="ECO:0007669"/>
    <property type="project" value="InterPro"/>
</dbReference>
<dbReference type="PANTHER" id="PTHR15032">
    <property type="entry name" value="N-ACYL-PHOSPHATIDYLETHANOLAMINE-HYDROLYZING PHOSPHOLIPASE D"/>
    <property type="match status" value="1"/>
</dbReference>
<accession>A0A0B3XRW8</accession>
<dbReference type="Gene3D" id="3.60.15.10">
    <property type="entry name" value="Ribonuclease Z/Hydroxyacylglutathione hydrolase-like"/>
    <property type="match status" value="1"/>
</dbReference>
<dbReference type="AlphaFoldDB" id="A0A0B3XRW8"/>
<feature type="signal peptide" evidence="1">
    <location>
        <begin position="1"/>
        <end position="18"/>
    </location>
</feature>
<dbReference type="SMART" id="SM00849">
    <property type="entry name" value="Lactamase_B"/>
    <property type="match status" value="1"/>
</dbReference>
<reference evidence="3 4" key="1">
    <citation type="submission" date="2014-12" db="EMBL/GenBank/DDBJ databases">
        <title>Genome sequencing of Alteromonas marina AD001.</title>
        <authorList>
            <person name="Adrian T.G.S."/>
            <person name="Chan K.G."/>
        </authorList>
    </citation>
    <scope>NUCLEOTIDE SEQUENCE [LARGE SCALE GENOMIC DNA]</scope>
    <source>
        <strain evidence="3 4">AD001</strain>
    </source>
</reference>
<organism evidence="3 4">
    <name type="scientific">Alteromonas marina</name>
    <dbReference type="NCBI Taxonomy" id="203795"/>
    <lineage>
        <taxon>Bacteria</taxon>
        <taxon>Pseudomonadati</taxon>
        <taxon>Pseudomonadota</taxon>
        <taxon>Gammaproteobacteria</taxon>
        <taxon>Alteromonadales</taxon>
        <taxon>Alteromonadaceae</taxon>
        <taxon>Alteromonas/Salinimonas group</taxon>
        <taxon>Alteromonas</taxon>
    </lineage>
</organism>
<comment type="caution">
    <text evidence="3">The sequence shown here is derived from an EMBL/GenBank/DDBJ whole genome shotgun (WGS) entry which is preliminary data.</text>
</comment>
<dbReference type="EMBL" id="JWLW01000023">
    <property type="protein sequence ID" value="KHT50881.1"/>
    <property type="molecule type" value="Genomic_DNA"/>
</dbReference>
<sequence>MVMSLKKLTMLSASLVVAGSVVTGCASSNHVTQIEGENAVIKHTNEPGYEDRFSNIYDGFKAYPVTCTNDCYPASADIECESDMQNCQFVGNNPTVNLNTPFTVTWLGHASFILNTASGEQILIDPVFGQFDWPVNWAFRLAEGFSRNEPAEVGEDKLAQTDAVVYSHIHYDHFNKADIAELGTKPEYLVPLGFAEHFPNRGYTIKEMAWYTSKNVGKTSIHFVPAHHFSNRIWVPYLYEDDNATLWGGWVFESEGNTLFFAGDTGYSPHFKDIKARFGEIDVCLIPIASYFSETSPKWYRKVHTTPEDAIVAAQDLGCKAVVPWGYGNASWMMGDKTSHSALFRLMKMKKQLNPAMPWIILNEGEQASF</sequence>
<evidence type="ECO:0000313" key="3">
    <source>
        <dbReference type="EMBL" id="KHT50881.1"/>
    </source>
</evidence>
<proteinExistence type="predicted"/>
<dbReference type="OrthoDB" id="9805728at2"/>
<dbReference type="RefSeq" id="WP_039221934.1">
    <property type="nucleotide sequence ID" value="NZ_JWLW01000023.1"/>
</dbReference>
<evidence type="ECO:0000259" key="2">
    <source>
        <dbReference type="SMART" id="SM00849"/>
    </source>
</evidence>
<dbReference type="InterPro" id="IPR036866">
    <property type="entry name" value="RibonucZ/Hydroxyglut_hydro"/>
</dbReference>
<dbReference type="GO" id="GO:0005737">
    <property type="term" value="C:cytoplasm"/>
    <property type="evidence" value="ECO:0007669"/>
    <property type="project" value="TreeGrafter"/>
</dbReference>
<dbReference type="GO" id="GO:0070290">
    <property type="term" value="F:N-acylphosphatidylethanolamine-specific phospholipase D activity"/>
    <property type="evidence" value="ECO:0007669"/>
    <property type="project" value="InterPro"/>
</dbReference>
<keyword evidence="4" id="KW-1185">Reference proteome</keyword>
<dbReference type="PIRSF" id="PIRSF038896">
    <property type="entry name" value="NAPE-PLD"/>
    <property type="match status" value="1"/>
</dbReference>
<protein>
    <submittedName>
        <fullName evidence="3">Zn-dependent hydrolase</fullName>
    </submittedName>
</protein>
<feature type="domain" description="Metallo-beta-lactamase" evidence="2">
    <location>
        <begin position="108"/>
        <end position="315"/>
    </location>
</feature>
<keyword evidence="3" id="KW-0378">Hydrolase</keyword>